<dbReference type="eggNOG" id="ENOG5031YHU">
    <property type="taxonomic scope" value="Bacteria"/>
</dbReference>
<evidence type="ECO:0000256" key="5">
    <source>
        <dbReference type="ARBA" id="ARBA00022750"/>
    </source>
</evidence>
<keyword evidence="8 9" id="KW-0472">Membrane</keyword>
<name>D5E510_MYCCM</name>
<feature type="transmembrane region" description="Helical" evidence="9">
    <location>
        <begin position="23"/>
        <end position="40"/>
    </location>
</feature>
<evidence type="ECO:0000313" key="13">
    <source>
        <dbReference type="Proteomes" id="UP000001845"/>
    </source>
</evidence>
<evidence type="ECO:0000256" key="1">
    <source>
        <dbReference type="ARBA" id="ARBA00006139"/>
    </source>
</evidence>
<evidence type="ECO:0000256" key="9">
    <source>
        <dbReference type="HAMAP-Rule" id="MF_00161"/>
    </source>
</evidence>
<dbReference type="RefSeq" id="WP_013054557.1">
    <property type="nucleotide sequence ID" value="NC_014014.1"/>
</dbReference>
<evidence type="ECO:0000256" key="10">
    <source>
        <dbReference type="RuleBase" id="RU004181"/>
    </source>
</evidence>
<gene>
    <name evidence="9 12" type="primary">lspA</name>
    <name evidence="12" type="ordered locus">MCRO_0196</name>
</gene>
<comment type="pathway">
    <text evidence="9">Protein modification; lipoprotein biosynthesis (signal peptide cleavage).</text>
</comment>
<comment type="catalytic activity">
    <reaction evidence="9">
        <text>Release of signal peptides from bacterial membrane prolipoproteins. Hydrolyzes -Xaa-Yaa-Zaa-|-(S,diacylglyceryl)Cys-, in which Xaa is hydrophobic (preferably Leu), and Yaa (Ala or Ser) and Zaa (Gly or Ala) have small, neutral side chains.</text>
        <dbReference type="EC" id="3.4.23.36"/>
    </reaction>
</comment>
<dbReference type="HAMAP" id="MF_00161">
    <property type="entry name" value="LspA"/>
    <property type="match status" value="1"/>
</dbReference>
<dbReference type="UniPathway" id="UPA00665"/>
<keyword evidence="2 9" id="KW-1003">Cell membrane</keyword>
<feature type="transmembrane region" description="Helical" evidence="9">
    <location>
        <begin position="147"/>
        <end position="167"/>
    </location>
</feature>
<keyword evidence="13" id="KW-1185">Reference proteome</keyword>
<dbReference type="GO" id="GO:0005886">
    <property type="term" value="C:plasma membrane"/>
    <property type="evidence" value="ECO:0007669"/>
    <property type="project" value="UniProtKB-SubCell"/>
</dbReference>
<reference evidence="13" key="1">
    <citation type="submission" date="2010-03" db="EMBL/GenBank/DDBJ databases">
        <title>The complete genome of Mycoplasma crocodyli MP145.</title>
        <authorList>
            <person name="Glass J.I."/>
            <person name="Durkin A.S."/>
            <person name="Hostetler J."/>
            <person name="Jackson J."/>
            <person name="Johnson J."/>
            <person name="May M.A."/>
            <person name="Paralanov V."/>
            <person name="Radune D."/>
            <person name="Szczypinski B."/>
            <person name="Brown D.R."/>
        </authorList>
    </citation>
    <scope>NUCLEOTIDE SEQUENCE [LARGE SCALE GENOMIC DNA]</scope>
    <source>
        <strain evidence="13">ATCC 51981 / MP145</strain>
    </source>
</reference>
<evidence type="ECO:0000256" key="3">
    <source>
        <dbReference type="ARBA" id="ARBA00022670"/>
    </source>
</evidence>
<comment type="similarity">
    <text evidence="1 9 10">Belongs to the peptidase A8 family.</text>
</comment>
<dbReference type="GO" id="GO:0006508">
    <property type="term" value="P:proteolysis"/>
    <property type="evidence" value="ECO:0007669"/>
    <property type="project" value="UniProtKB-KW"/>
</dbReference>
<keyword evidence="3 9" id="KW-0645">Protease</keyword>
<evidence type="ECO:0000256" key="4">
    <source>
        <dbReference type="ARBA" id="ARBA00022692"/>
    </source>
</evidence>
<feature type="transmembrane region" description="Helical" evidence="9">
    <location>
        <begin position="122"/>
        <end position="140"/>
    </location>
</feature>
<feature type="compositionally biased region" description="Low complexity" evidence="11">
    <location>
        <begin position="313"/>
        <end position="325"/>
    </location>
</feature>
<dbReference type="Pfam" id="PF01252">
    <property type="entry name" value="Peptidase_A8"/>
    <property type="match status" value="1"/>
</dbReference>
<reference key="2">
    <citation type="submission" date="2010-03" db="EMBL/GenBank/DDBJ databases">
        <authorList>
            <person name="Ma Z."/>
            <person name="Wang X."/>
            <person name="Liu H."/>
        </authorList>
    </citation>
    <scope>NUCLEOTIDE SEQUENCE</scope>
    <source>
        <strain>MP145</strain>
    </source>
</reference>
<dbReference type="PRINTS" id="PR00781">
    <property type="entry name" value="LIPOSIGPTASE"/>
</dbReference>
<dbReference type="STRING" id="512564.MCRO_0196"/>
<feature type="compositionally biased region" description="Basic residues" evidence="11">
    <location>
        <begin position="326"/>
        <end position="339"/>
    </location>
</feature>
<evidence type="ECO:0000313" key="12">
    <source>
        <dbReference type="EMBL" id="ADE19781.1"/>
    </source>
</evidence>
<reference evidence="12 13" key="3">
    <citation type="journal article" date="2011" name="J. Bacteriol.">
        <title>Genome sequences of Mycoplasma alligatoris A21JP2T and Mycoplasma crocodyli MP145T.</title>
        <authorList>
            <person name="Brown D.R."/>
            <person name="Farmerie W.G."/>
            <person name="May M."/>
            <person name="Benders G.A."/>
            <person name="Durkin A.S."/>
            <person name="Hlavinka K."/>
            <person name="Hostetler J."/>
            <person name="Jackson J."/>
            <person name="Johnson J."/>
            <person name="Miller R.H."/>
            <person name="Paralanov V."/>
            <person name="Radune D."/>
            <person name="Szczypinski B."/>
            <person name="Glass J.I."/>
        </authorList>
    </citation>
    <scope>NUCLEOTIDE SEQUENCE [LARGE SCALE GENOMIC DNA]</scope>
    <source>
        <strain evidence="13">ATCC 51981 / MP145</strain>
    </source>
</reference>
<protein>
    <recommendedName>
        <fullName evidence="9">Lipoprotein signal peptidase</fullName>
        <ecNumber evidence="9">3.4.23.36</ecNumber>
    </recommendedName>
    <alternativeName>
        <fullName evidence="9">Prolipoprotein signal peptidase</fullName>
    </alternativeName>
    <alternativeName>
        <fullName evidence="9">Signal peptidase II</fullName>
        <shortName evidence="9">SPase II</shortName>
    </alternativeName>
</protein>
<dbReference type="Proteomes" id="UP000001845">
    <property type="component" value="Chromosome"/>
</dbReference>
<accession>D5E510</accession>
<evidence type="ECO:0000256" key="2">
    <source>
        <dbReference type="ARBA" id="ARBA00022475"/>
    </source>
</evidence>
<dbReference type="EMBL" id="CP001991">
    <property type="protein sequence ID" value="ADE19781.1"/>
    <property type="molecule type" value="Genomic_DNA"/>
</dbReference>
<dbReference type="OrthoDB" id="397153at2"/>
<evidence type="ECO:0000256" key="11">
    <source>
        <dbReference type="SAM" id="MobiDB-lite"/>
    </source>
</evidence>
<keyword evidence="6 9" id="KW-0378">Hydrolase</keyword>
<dbReference type="HOGENOM" id="CLU_070554_0_0_14"/>
<feature type="transmembrane region" description="Helical" evidence="9">
    <location>
        <begin position="187"/>
        <end position="214"/>
    </location>
</feature>
<keyword evidence="4 9" id="KW-0812">Transmembrane</keyword>
<evidence type="ECO:0000256" key="7">
    <source>
        <dbReference type="ARBA" id="ARBA00022989"/>
    </source>
</evidence>
<dbReference type="AlphaFoldDB" id="D5E510"/>
<dbReference type="KEGG" id="mcd:MCRO_0196"/>
<comment type="function">
    <text evidence="9">This protein specifically catalyzes the removal of signal peptides from prolipoproteins.</text>
</comment>
<feature type="active site" evidence="9">
    <location>
        <position position="173"/>
    </location>
</feature>
<dbReference type="PANTHER" id="PTHR33695">
    <property type="entry name" value="LIPOPROTEIN SIGNAL PEPTIDASE"/>
    <property type="match status" value="1"/>
</dbReference>
<evidence type="ECO:0000256" key="6">
    <source>
        <dbReference type="ARBA" id="ARBA00022801"/>
    </source>
</evidence>
<organism evidence="12 13">
    <name type="scientific">Mycoplasma crocodyli (strain ATCC 51981 / MP145)</name>
    <dbReference type="NCBI Taxonomy" id="512564"/>
    <lineage>
        <taxon>Bacteria</taxon>
        <taxon>Bacillati</taxon>
        <taxon>Mycoplasmatota</taxon>
        <taxon>Mollicutes</taxon>
        <taxon>Mycoplasmataceae</taxon>
        <taxon>Mycoplasma</taxon>
    </lineage>
</organism>
<keyword evidence="5 9" id="KW-0064">Aspartyl protease</keyword>
<dbReference type="GO" id="GO:0004190">
    <property type="term" value="F:aspartic-type endopeptidase activity"/>
    <property type="evidence" value="ECO:0007669"/>
    <property type="project" value="UniProtKB-UniRule"/>
</dbReference>
<sequence length="339" mass="38866">MKNKILEYSLKLKKHVIQNKKKIIINYIIFITIMIALILIDQLTKTFIFKHGDVFKFEFDKYGNELIQSPDSIGNRYETTWISPQSIYPNDPQKWGGNAFMGTRFIWHRGVTFLPSGVNISVIQFISMLILIIGITVPLFTKRKILIVALAIVLAGDFGNMLDRFMFRGYVKDLFYWPWLEKWLNKSIGTFNFADTCVMVGAILSIISIIWDVIETSIAEKKKARIEKDKIIQDEISPLQEEQVVQNTDHAKPEELDCISKTNNEDQILDELVNIQIQNETNSIEIETTIVSDESIVKKEKAPIKKSSRSKKSIVVSTDSKTSKPTTKKPVSKAKTKKE</sequence>
<feature type="active site" evidence="9">
    <location>
        <position position="195"/>
    </location>
</feature>
<dbReference type="PANTHER" id="PTHR33695:SF1">
    <property type="entry name" value="LIPOPROTEIN SIGNAL PEPTIDASE"/>
    <property type="match status" value="1"/>
</dbReference>
<feature type="region of interest" description="Disordered" evidence="11">
    <location>
        <begin position="299"/>
        <end position="339"/>
    </location>
</feature>
<comment type="subcellular location">
    <subcellularLocation>
        <location evidence="9">Cell membrane</location>
        <topology evidence="9">Multi-pass membrane protein</topology>
    </subcellularLocation>
</comment>
<keyword evidence="7 9" id="KW-1133">Transmembrane helix</keyword>
<proteinExistence type="inferred from homology"/>
<dbReference type="EC" id="3.4.23.36" evidence="9"/>
<evidence type="ECO:0000256" key="8">
    <source>
        <dbReference type="ARBA" id="ARBA00023136"/>
    </source>
</evidence>
<dbReference type="InterPro" id="IPR001872">
    <property type="entry name" value="Peptidase_A8"/>
</dbReference>